<feature type="transmembrane region" description="Helical" evidence="5">
    <location>
        <begin position="191"/>
        <end position="213"/>
    </location>
</feature>
<evidence type="ECO:0000256" key="4">
    <source>
        <dbReference type="PROSITE-ProRule" id="PRU00284"/>
    </source>
</evidence>
<evidence type="ECO:0000313" key="9">
    <source>
        <dbReference type="Proteomes" id="UP000494205"/>
    </source>
</evidence>
<dbReference type="FunFam" id="1.10.287.950:FF:000001">
    <property type="entry name" value="Methyl-accepting chemotaxis sensory transducer"/>
    <property type="match status" value="1"/>
</dbReference>
<gene>
    <name evidence="8" type="primary">trg</name>
    <name evidence="8" type="ORF">LMG27174_01371</name>
</gene>
<dbReference type="InterPro" id="IPR003660">
    <property type="entry name" value="HAMP_dom"/>
</dbReference>
<dbReference type="PROSITE" id="PS50885">
    <property type="entry name" value="HAMP"/>
    <property type="match status" value="1"/>
</dbReference>
<dbReference type="InterPro" id="IPR051310">
    <property type="entry name" value="MCP_chemotaxis"/>
</dbReference>
<feature type="transmembrane region" description="Helical" evidence="5">
    <location>
        <begin position="15"/>
        <end position="35"/>
    </location>
</feature>
<dbReference type="GO" id="GO:0007165">
    <property type="term" value="P:signal transduction"/>
    <property type="evidence" value="ECO:0007669"/>
    <property type="project" value="UniProtKB-KW"/>
</dbReference>
<comment type="similarity">
    <text evidence="3">Belongs to the methyl-accepting chemotaxis (MCP) protein family.</text>
</comment>
<feature type="domain" description="HAMP" evidence="7">
    <location>
        <begin position="215"/>
        <end position="267"/>
    </location>
</feature>
<evidence type="ECO:0000256" key="2">
    <source>
        <dbReference type="ARBA" id="ARBA00022481"/>
    </source>
</evidence>
<sequence length="524" mass="55735">MKTIKSASISSKISIAFSGAIIVFIVSACVCLYSVRAIDQKQKEIEASEQMLRLLKDGTGDYLNIIWAVLANNLNGKASHRQWIVDHRPDFGEKLTKLRAMDPTPEGAALVNEGQREYDAWVRTVVYPLVDMRKKVDAFSVNVSDLSALTESFGSYLGTEKLIAAVGKLESYERQRVAANRAQLDTLRTSIYASVLCSSLIAVLASILAGRWLSRTISRPLKQAVSVATCVAEGDLTNRIEATSTDETGQLMLAMKAMNQSLAGIVGGVRSSADRIASASSEIAVGNLDLSSRTEEQASSLEETAASMTQLTETVRQNADNARQASTLATRASSMADAGNEAVHGMVETIERISGSSDQISEITGVIEGIAFQTNILALNAAVEAARAGDQGRGFAVVANEVRALAQRSATAAREIKELIGTSVETIQSGARQAHDAGGTMTEVKLAIRQVAEIVGEIAAASDEQSRGIEQVNQAVNLMDKVTQQNAALVEQAAAAAQSLEDHAMDLKNAVAVFNLADHAGQHA</sequence>
<dbReference type="SMART" id="SM00283">
    <property type="entry name" value="MA"/>
    <property type="match status" value="1"/>
</dbReference>
<evidence type="ECO:0000259" key="7">
    <source>
        <dbReference type="PROSITE" id="PS50885"/>
    </source>
</evidence>
<feature type="domain" description="Methyl-accepting transducer" evidence="6">
    <location>
        <begin position="272"/>
        <end position="501"/>
    </location>
</feature>
<keyword evidence="5" id="KW-1133">Transmembrane helix</keyword>
<keyword evidence="4" id="KW-0807">Transducer</keyword>
<evidence type="ECO:0000256" key="5">
    <source>
        <dbReference type="SAM" id="Phobius"/>
    </source>
</evidence>
<dbReference type="PANTHER" id="PTHR43531:SF14">
    <property type="entry name" value="METHYL-ACCEPTING CHEMOTAXIS PROTEIN I-RELATED"/>
    <property type="match status" value="1"/>
</dbReference>
<dbReference type="GO" id="GO:0006935">
    <property type="term" value="P:chemotaxis"/>
    <property type="evidence" value="ECO:0007669"/>
    <property type="project" value="InterPro"/>
</dbReference>
<comment type="subcellular location">
    <subcellularLocation>
        <location evidence="1">Membrane</location>
    </subcellularLocation>
</comment>
<dbReference type="CDD" id="cd11386">
    <property type="entry name" value="MCP_signal"/>
    <property type="match status" value="1"/>
</dbReference>
<reference evidence="8 9" key="1">
    <citation type="submission" date="2020-04" db="EMBL/GenBank/DDBJ databases">
        <authorList>
            <person name="De Canck E."/>
        </authorList>
    </citation>
    <scope>NUCLEOTIDE SEQUENCE [LARGE SCALE GENOMIC DNA]</scope>
    <source>
        <strain evidence="8 9">LMG 27174</strain>
    </source>
</reference>
<dbReference type="Proteomes" id="UP000494205">
    <property type="component" value="Unassembled WGS sequence"/>
</dbReference>
<dbReference type="SUPFAM" id="SSF58104">
    <property type="entry name" value="Methyl-accepting chemotaxis protein (MCP) signaling domain"/>
    <property type="match status" value="1"/>
</dbReference>
<dbReference type="PRINTS" id="PR00260">
    <property type="entry name" value="CHEMTRNSDUCR"/>
</dbReference>
<dbReference type="PROSITE" id="PS50111">
    <property type="entry name" value="CHEMOTAXIS_TRANSDUC_2"/>
    <property type="match status" value="1"/>
</dbReference>
<accession>A0A6J5AAV3</accession>
<evidence type="ECO:0000256" key="3">
    <source>
        <dbReference type="ARBA" id="ARBA00029447"/>
    </source>
</evidence>
<dbReference type="Pfam" id="PF00672">
    <property type="entry name" value="HAMP"/>
    <property type="match status" value="1"/>
</dbReference>
<evidence type="ECO:0000313" key="8">
    <source>
        <dbReference type="EMBL" id="CAB3655279.1"/>
    </source>
</evidence>
<dbReference type="AlphaFoldDB" id="A0A6J5AAV3"/>
<proteinExistence type="inferred from homology"/>
<keyword evidence="5" id="KW-0812">Transmembrane</keyword>
<dbReference type="InterPro" id="IPR004089">
    <property type="entry name" value="MCPsignal_dom"/>
</dbReference>
<dbReference type="Gene3D" id="1.10.287.950">
    <property type="entry name" value="Methyl-accepting chemotaxis protein"/>
    <property type="match status" value="1"/>
</dbReference>
<dbReference type="GO" id="GO:0004888">
    <property type="term" value="F:transmembrane signaling receptor activity"/>
    <property type="evidence" value="ECO:0007669"/>
    <property type="project" value="InterPro"/>
</dbReference>
<organism evidence="8 9">
    <name type="scientific">Paraburkholderia rhynchosiae</name>
    <dbReference type="NCBI Taxonomy" id="487049"/>
    <lineage>
        <taxon>Bacteria</taxon>
        <taxon>Pseudomonadati</taxon>
        <taxon>Pseudomonadota</taxon>
        <taxon>Betaproteobacteria</taxon>
        <taxon>Burkholderiales</taxon>
        <taxon>Burkholderiaceae</taxon>
        <taxon>Paraburkholderia</taxon>
    </lineage>
</organism>
<dbReference type="SMART" id="SM00304">
    <property type="entry name" value="HAMP"/>
    <property type="match status" value="1"/>
</dbReference>
<dbReference type="GO" id="GO:0005886">
    <property type="term" value="C:plasma membrane"/>
    <property type="evidence" value="ECO:0007669"/>
    <property type="project" value="TreeGrafter"/>
</dbReference>
<evidence type="ECO:0000256" key="1">
    <source>
        <dbReference type="ARBA" id="ARBA00004370"/>
    </source>
</evidence>
<dbReference type="EMBL" id="CADIJZ010000004">
    <property type="protein sequence ID" value="CAB3655279.1"/>
    <property type="molecule type" value="Genomic_DNA"/>
</dbReference>
<protein>
    <submittedName>
        <fullName evidence="8">Methyl-accepting chemotaxis protein III</fullName>
    </submittedName>
</protein>
<name>A0A6J5AAV3_9BURK</name>
<dbReference type="RefSeq" id="WP_208638636.1">
    <property type="nucleotide sequence ID" value="NZ_CADIJZ010000004.1"/>
</dbReference>
<dbReference type="InterPro" id="IPR004090">
    <property type="entry name" value="Chemotax_Me-accpt_rcpt"/>
</dbReference>
<dbReference type="PANTHER" id="PTHR43531">
    <property type="entry name" value="PROTEIN ICFG"/>
    <property type="match status" value="1"/>
</dbReference>
<keyword evidence="5" id="KW-0472">Membrane</keyword>
<dbReference type="PROSITE" id="PS51257">
    <property type="entry name" value="PROKAR_LIPOPROTEIN"/>
    <property type="match status" value="1"/>
</dbReference>
<dbReference type="CDD" id="cd06225">
    <property type="entry name" value="HAMP"/>
    <property type="match status" value="1"/>
</dbReference>
<dbReference type="Pfam" id="PF00015">
    <property type="entry name" value="MCPsignal"/>
    <property type="match status" value="1"/>
</dbReference>
<evidence type="ECO:0000259" key="6">
    <source>
        <dbReference type="PROSITE" id="PS50111"/>
    </source>
</evidence>
<keyword evidence="2" id="KW-0488">Methylation</keyword>